<comment type="caution">
    <text evidence="3">The sequence shown here is derived from an EMBL/GenBank/DDBJ whole genome shotgun (WGS) entry which is preliminary data.</text>
</comment>
<gene>
    <name evidence="3" type="ORF">KIPB_003902</name>
</gene>
<feature type="compositionally biased region" description="Basic and acidic residues" evidence="1">
    <location>
        <begin position="801"/>
        <end position="815"/>
    </location>
</feature>
<evidence type="ECO:0000313" key="3">
    <source>
        <dbReference type="EMBL" id="GIQ82714.1"/>
    </source>
</evidence>
<feature type="domain" description="FHA" evidence="2">
    <location>
        <begin position="1"/>
        <end position="31"/>
    </location>
</feature>
<dbReference type="InterPro" id="IPR008984">
    <property type="entry name" value="SMAD_FHA_dom_sf"/>
</dbReference>
<feature type="region of interest" description="Disordered" evidence="1">
    <location>
        <begin position="46"/>
        <end position="218"/>
    </location>
</feature>
<reference evidence="3 4" key="1">
    <citation type="journal article" date="2018" name="PLoS ONE">
        <title>The draft genome of Kipferlia bialata reveals reductive genome evolution in fornicate parasites.</title>
        <authorList>
            <person name="Tanifuji G."/>
            <person name="Takabayashi S."/>
            <person name="Kume K."/>
            <person name="Takagi M."/>
            <person name="Nakayama T."/>
            <person name="Kamikawa R."/>
            <person name="Inagaki Y."/>
            <person name="Hashimoto T."/>
        </authorList>
    </citation>
    <scope>NUCLEOTIDE SEQUENCE [LARGE SCALE GENOMIC DNA]</scope>
    <source>
        <strain evidence="3">NY0173</strain>
    </source>
</reference>
<protein>
    <recommendedName>
        <fullName evidence="2">FHA domain-containing protein</fullName>
    </recommendedName>
</protein>
<dbReference type="AlphaFoldDB" id="A0A9K3CW61"/>
<feature type="compositionally biased region" description="Basic and acidic residues" evidence="1">
    <location>
        <begin position="139"/>
        <end position="168"/>
    </location>
</feature>
<feature type="region of interest" description="Disordered" evidence="1">
    <location>
        <begin position="760"/>
        <end position="826"/>
    </location>
</feature>
<dbReference type="Gene3D" id="2.60.200.20">
    <property type="match status" value="1"/>
</dbReference>
<dbReference type="Proteomes" id="UP000265618">
    <property type="component" value="Unassembled WGS sequence"/>
</dbReference>
<feature type="compositionally biased region" description="Basic and acidic residues" evidence="1">
    <location>
        <begin position="48"/>
        <end position="59"/>
    </location>
</feature>
<feature type="non-terminal residue" evidence="3">
    <location>
        <position position="1"/>
    </location>
</feature>
<keyword evidence="4" id="KW-1185">Reference proteome</keyword>
<proteinExistence type="predicted"/>
<dbReference type="OrthoDB" id="444265at2759"/>
<evidence type="ECO:0000259" key="2">
    <source>
        <dbReference type="Pfam" id="PF00498"/>
    </source>
</evidence>
<dbReference type="SUPFAM" id="SSF49879">
    <property type="entry name" value="SMAD/FHA domain"/>
    <property type="match status" value="1"/>
</dbReference>
<organism evidence="3 4">
    <name type="scientific">Kipferlia bialata</name>
    <dbReference type="NCBI Taxonomy" id="797122"/>
    <lineage>
        <taxon>Eukaryota</taxon>
        <taxon>Metamonada</taxon>
        <taxon>Carpediemonas-like organisms</taxon>
        <taxon>Kipferlia</taxon>
    </lineage>
</organism>
<name>A0A9K3CW61_9EUKA</name>
<sequence length="826" mass="90538">DLGSRNGTFCNDVRLHDCDTRLSDGDLLKFGYDTATYRLEIQKGSVVQRREGREGEGRQLDPSVSPPRPPKPWHKKRQPADRALGGSGVQIYAPTAQGNRQIQTHGEAMQHTQPRDQMEMPSARGGREGVPDASPLGAWEEREREEDRRSAWDDESVDEAREGGRDGEVIEIAVSGLLPRGQFSEPEPADRDEGEDEGESVREPPSLKPQLSAYKSPPPLVTMDSSFRAAVNAPSFTKTMDIGCQTTPNLLVTANPTVTSWIRDLEALHKAVQGQGIKVDRAGCELGRVARQLVSQSDTGRDDKIGMRPSVSVIGAPTDREIQPVPPVSEGDILSGFSGSELTAQSREKYISAVIARVQREVEGVTRRTEALEPAVREVISGCNRRTDADYKRIRQALADKRVNILDHLDVRADSDARQAMTRRVIESEELVSLMSGNMPGVKVIIDDSSLNRGVTEGDHSEASSLNGVVIGPQTLRQLVGEVATLRQRNAELTSLVQNQSVSRASTASGPTAPHGKEDVAVGTLFKALKTLEKEFVTMIGTDEAKTQQSGVGLPLSDRERQNVAPVLAARLTSLEIDCAAYRDALVSALAEINRLRSTVTDQQDQVAHSHSQLMAAHEAYSSEISRVRDFQRTGGQGQTQYMSQGPSALDPYADPRQSMALSQMGQGRHREREVVDAPQAVPYIGDIVRELCSAVEMVQSLQERATIAEEAAVKARQEVGWINGSTEAVQILSSLLELTEAERDRAVIQVVLAKREREREEAERSQEFGSLHTLGQQDMESDAPPSASVSTRIRTSPVEDVDRGRGEGESEPVLRYDWLSQGRRR</sequence>
<evidence type="ECO:0000256" key="1">
    <source>
        <dbReference type="SAM" id="MobiDB-lite"/>
    </source>
</evidence>
<dbReference type="InterPro" id="IPR000253">
    <property type="entry name" value="FHA_dom"/>
</dbReference>
<accession>A0A9K3CW61</accession>
<evidence type="ECO:0000313" key="4">
    <source>
        <dbReference type="Proteomes" id="UP000265618"/>
    </source>
</evidence>
<dbReference type="Pfam" id="PF00498">
    <property type="entry name" value="FHA"/>
    <property type="match status" value="1"/>
</dbReference>
<dbReference type="EMBL" id="BDIP01000788">
    <property type="protein sequence ID" value="GIQ82714.1"/>
    <property type="molecule type" value="Genomic_DNA"/>
</dbReference>